<comment type="catalytic activity">
    <reaction evidence="1">
        <text>RNA(n) + a ribonucleoside 5'-triphosphate = RNA(n+1) + diphosphate</text>
        <dbReference type="Rhea" id="RHEA:21248"/>
        <dbReference type="Rhea" id="RHEA-COMP:14527"/>
        <dbReference type="Rhea" id="RHEA-COMP:17342"/>
        <dbReference type="ChEBI" id="CHEBI:33019"/>
        <dbReference type="ChEBI" id="CHEBI:61557"/>
        <dbReference type="ChEBI" id="CHEBI:140395"/>
        <dbReference type="EC" id="2.7.7.6"/>
    </reaction>
</comment>
<comment type="subcellular location">
    <subcellularLocation>
        <location evidence="1">Cytoplasm</location>
    </subcellularLocation>
</comment>
<reference evidence="2 3" key="1">
    <citation type="journal article" date="2009" name="J. Bacteriol.">
        <title>Complete genome sequence of the anaerobic, protein-degrading hyperthermophilic crenarchaeon Desulfurococcus kamchatkensis.</title>
        <authorList>
            <person name="Ravin N.V."/>
            <person name="Mardanov A.V."/>
            <person name="Beletsky A.V."/>
            <person name="Kublanov I.V."/>
            <person name="Kolganova T.V."/>
            <person name="Lebedinsky A.V."/>
            <person name="Chernyh N.A."/>
            <person name="Bonch-Osmolovskaya E.A."/>
            <person name="Skryabin K.G."/>
        </authorList>
    </citation>
    <scope>NUCLEOTIDE SEQUENCE [LARGE SCALE GENOMIC DNA]</scope>
    <source>
        <strain evidence="3">DSM 18924 / JCM 16383 / VKM B-2413 / 1221n</strain>
    </source>
</reference>
<dbReference type="InterPro" id="IPR029040">
    <property type="entry name" value="RPABC4/Spt4"/>
</dbReference>
<dbReference type="InterPro" id="IPR023464">
    <property type="entry name" value="Rpo12"/>
</dbReference>
<dbReference type="GO" id="GO:0003677">
    <property type="term" value="F:DNA binding"/>
    <property type="evidence" value="ECO:0007669"/>
    <property type="project" value="InterPro"/>
</dbReference>
<protein>
    <recommendedName>
        <fullName evidence="1">DNA-directed RNA polymerase subunit Rpo12</fullName>
        <ecNumber evidence="1">2.7.7.6</ecNumber>
    </recommendedName>
    <alternativeName>
        <fullName evidence="1">DNA-directed RNA polymerase subunit P</fullName>
    </alternativeName>
</protein>
<dbReference type="eggNOG" id="arCOG04341">
    <property type="taxonomic scope" value="Archaea"/>
</dbReference>
<dbReference type="STRING" id="490899.DKAM_0054"/>
<evidence type="ECO:0000256" key="1">
    <source>
        <dbReference type="HAMAP-Rule" id="MF_00615"/>
    </source>
</evidence>
<evidence type="ECO:0000313" key="2">
    <source>
        <dbReference type="EMBL" id="ACL10383.1"/>
    </source>
</evidence>
<feature type="binding site" evidence="1">
    <location>
        <position position="28"/>
    </location>
    <ligand>
        <name>Zn(2+)</name>
        <dbReference type="ChEBI" id="CHEBI:29105"/>
    </ligand>
</feature>
<dbReference type="Gene3D" id="2.20.28.30">
    <property type="entry name" value="RNA polymerase ii, chain L"/>
    <property type="match status" value="1"/>
</dbReference>
<comment type="similarity">
    <text evidence="1">Belongs to the archaeal Rpo12/eukaryotic RPC10 RNA polymerase subunit family.</text>
</comment>
<keyword evidence="1" id="KW-0963">Cytoplasm</keyword>
<dbReference type="AlphaFoldDB" id="B8D3B2"/>
<dbReference type="GeneID" id="7170387"/>
<comment type="cofactor">
    <cofactor evidence="1">
        <name>Zn(2+)</name>
        <dbReference type="ChEBI" id="CHEBI:29105"/>
    </cofactor>
    <text evidence="1">Binds 1 zinc ion.</text>
</comment>
<keyword evidence="1" id="KW-0479">Metal-binding</keyword>
<keyword evidence="1 2" id="KW-0240">DNA-directed RNA polymerase</keyword>
<dbReference type="SUPFAM" id="SSF63393">
    <property type="entry name" value="RNA polymerase subunits"/>
    <property type="match status" value="1"/>
</dbReference>
<keyword evidence="1" id="KW-0862">Zinc</keyword>
<dbReference type="GO" id="GO:0003899">
    <property type="term" value="F:DNA-directed RNA polymerase activity"/>
    <property type="evidence" value="ECO:0007669"/>
    <property type="project" value="UniProtKB-UniRule"/>
</dbReference>
<dbReference type="KEGG" id="dka:DKAM_0054"/>
<accession>B8D3B2</accession>
<dbReference type="GO" id="GO:0000428">
    <property type="term" value="C:DNA-directed RNA polymerase complex"/>
    <property type="evidence" value="ECO:0007669"/>
    <property type="project" value="UniProtKB-KW"/>
</dbReference>
<dbReference type="EMBL" id="CP001140">
    <property type="protein sequence ID" value="ACL10383.1"/>
    <property type="molecule type" value="Genomic_DNA"/>
</dbReference>
<sequence>MVKYKCGRCGYVFDEEEMKRIFGKQVKCPNCTYEIVYKVARPYRIIKAT</sequence>
<name>B8D3B2_DESA1</name>
<feature type="binding site" evidence="1">
    <location>
        <position position="9"/>
    </location>
    <ligand>
        <name>Zn(2+)</name>
        <dbReference type="ChEBI" id="CHEBI:29105"/>
    </ligand>
</feature>
<comment type="function">
    <text evidence="1">DNA-dependent RNA polymerase (RNAP) catalyzes the transcription of DNA into RNA using the four ribonucleoside triphosphates as substrates.</text>
</comment>
<dbReference type="RefSeq" id="WP_012607725.1">
    <property type="nucleotide sequence ID" value="NC_011766.1"/>
</dbReference>
<keyword evidence="1" id="KW-0548">Nucleotidyltransferase</keyword>
<dbReference type="HAMAP" id="MF_00615">
    <property type="entry name" value="RNApol_arch_Rpo12"/>
    <property type="match status" value="1"/>
</dbReference>
<organism evidence="2 3">
    <name type="scientific">Desulfurococcus amylolyticus (strain DSM 18924 / JCM 16383 / VKM B-2413 / 1221n)</name>
    <name type="common">Desulfurococcus kamchatkensis</name>
    <dbReference type="NCBI Taxonomy" id="490899"/>
    <lineage>
        <taxon>Archaea</taxon>
        <taxon>Thermoproteota</taxon>
        <taxon>Thermoprotei</taxon>
        <taxon>Desulfurococcales</taxon>
        <taxon>Desulfurococcaceae</taxon>
        <taxon>Desulfurococcus</taxon>
    </lineage>
</organism>
<dbReference type="GO" id="GO:0006351">
    <property type="term" value="P:DNA-templated transcription"/>
    <property type="evidence" value="ECO:0007669"/>
    <property type="project" value="UniProtKB-UniRule"/>
</dbReference>
<comment type="subunit">
    <text evidence="1">Part of the RNA polymerase complex.</text>
</comment>
<dbReference type="Proteomes" id="UP000006903">
    <property type="component" value="Chromosome"/>
</dbReference>
<keyword evidence="1" id="KW-0808">Transferase</keyword>
<keyword evidence="1" id="KW-0804">Transcription</keyword>
<evidence type="ECO:0000313" key="3">
    <source>
        <dbReference type="Proteomes" id="UP000006903"/>
    </source>
</evidence>
<proteinExistence type="inferred from homology"/>
<dbReference type="HOGENOM" id="CLU_179456_2_0_2"/>
<gene>
    <name evidence="1" type="primary">rpo12</name>
    <name evidence="1" type="synonym">rpoP</name>
    <name evidence="2" type="ordered locus">DKAM_0054</name>
</gene>
<dbReference type="GO" id="GO:0008270">
    <property type="term" value="F:zinc ion binding"/>
    <property type="evidence" value="ECO:0007669"/>
    <property type="project" value="UniProtKB-UniRule"/>
</dbReference>
<dbReference type="GO" id="GO:0005737">
    <property type="term" value="C:cytoplasm"/>
    <property type="evidence" value="ECO:0007669"/>
    <property type="project" value="UniProtKB-SubCell"/>
</dbReference>
<dbReference type="EC" id="2.7.7.6" evidence="1"/>
<feature type="binding site" evidence="1">
    <location>
        <position position="31"/>
    </location>
    <ligand>
        <name>Zn(2+)</name>
        <dbReference type="ChEBI" id="CHEBI:29105"/>
    </ligand>
</feature>